<dbReference type="PANTHER" id="PTHR43155:SF2">
    <property type="entry name" value="CYCLIC DI-GMP PHOSPHODIESTERASE PA4108"/>
    <property type="match status" value="1"/>
</dbReference>
<reference evidence="3" key="1">
    <citation type="submission" date="2019-11" db="EMBL/GenBank/DDBJ databases">
        <title>Isolation and characterization of two novel species in the genus Thiomicrorhabdus.</title>
        <authorList>
            <person name="Mochizuki J."/>
            <person name="Kojima H."/>
            <person name="Fukui M."/>
        </authorList>
    </citation>
    <scope>NUCLEOTIDE SEQUENCE [LARGE SCALE GENOMIC DNA]</scope>
    <source>
        <strain evidence="3">AkT22</strain>
    </source>
</reference>
<dbReference type="InterPro" id="IPR006674">
    <property type="entry name" value="HD_domain"/>
</dbReference>
<evidence type="ECO:0000259" key="1">
    <source>
        <dbReference type="PROSITE" id="PS51832"/>
    </source>
</evidence>
<proteinExistence type="predicted"/>
<dbReference type="InterPro" id="IPR003607">
    <property type="entry name" value="HD/PDEase_dom"/>
</dbReference>
<dbReference type="AlphaFoldDB" id="A0A6F8PQE4"/>
<dbReference type="KEGG" id="tzo:THMIRHAT_20980"/>
<dbReference type="PROSITE" id="PS51832">
    <property type="entry name" value="HD_GYP"/>
    <property type="match status" value="1"/>
</dbReference>
<name>A0A6F8PQE4_9GAMM</name>
<dbReference type="CDD" id="cd00077">
    <property type="entry name" value="HDc"/>
    <property type="match status" value="1"/>
</dbReference>
<dbReference type="InterPro" id="IPR029016">
    <property type="entry name" value="GAF-like_dom_sf"/>
</dbReference>
<dbReference type="InterPro" id="IPR003018">
    <property type="entry name" value="GAF"/>
</dbReference>
<dbReference type="RefSeq" id="WP_173292075.1">
    <property type="nucleotide sequence ID" value="NZ_AP021888.1"/>
</dbReference>
<sequence>MSNPFLKKIEQLNKIGIALSAQSDTTALLGQILESAQELTAADGGTLYRVINGKLHFDVILNRTLNIKMGGNYTKGVPFGAIPLTNNDGSANCSAVAAYVGNRGETVNIEDVYCDDRFDFSGALKFDQNAHYRTQSMLAIPLKDFEDEVIGVLQLINAQDETGQVVPFSVESESLARSLASQASVALTNRRLIDEHKKLFESFSKMVADAIDKKSPYTGKHCERVPVLTMMLAEAAINAQDPIFKDFTMNEAERYELQTAAWLHDCGKLTTPEYIMDKSTKLETVFDRIELVKTRLNLKAFQEIVRKHGISETEIAQTQANYLSAYERLKQINTGGEFLNDEGIDFLKFIAGKNYTNLMGEKESLLTDDELTNLMIQRGTLNDEERDIMQDHAAMSIHMLNMLPFPKDLKRVAEFAGGHHERMDGKGYPNHLKREELSIPARMMGIADIFEALSAGDRPYKEAKKLSESLKILGFMKKDGHVDPDLFNLFVREKVYLRYAESYLKPEQIDEVDPAKIPGYEPLPEA</sequence>
<dbReference type="SMART" id="SM00065">
    <property type="entry name" value="GAF"/>
    <property type="match status" value="1"/>
</dbReference>
<evidence type="ECO:0000313" key="2">
    <source>
        <dbReference type="EMBL" id="BBP44352.1"/>
    </source>
</evidence>
<dbReference type="Gene3D" id="1.10.3210.10">
    <property type="entry name" value="Hypothetical protein af1432"/>
    <property type="match status" value="2"/>
</dbReference>
<dbReference type="Proteomes" id="UP000501466">
    <property type="component" value="Chromosome"/>
</dbReference>
<accession>A0A6F8PQE4</accession>
<dbReference type="SUPFAM" id="SSF109604">
    <property type="entry name" value="HD-domain/PDEase-like"/>
    <property type="match status" value="1"/>
</dbReference>
<dbReference type="SUPFAM" id="SSF55781">
    <property type="entry name" value="GAF domain-like"/>
    <property type="match status" value="1"/>
</dbReference>
<dbReference type="GO" id="GO:0008081">
    <property type="term" value="F:phosphoric diester hydrolase activity"/>
    <property type="evidence" value="ECO:0007669"/>
    <property type="project" value="UniProtKB-ARBA"/>
</dbReference>
<organism evidence="2 3">
    <name type="scientific">Thiosulfativibrio zosterae</name>
    <dbReference type="NCBI Taxonomy" id="2675053"/>
    <lineage>
        <taxon>Bacteria</taxon>
        <taxon>Pseudomonadati</taxon>
        <taxon>Pseudomonadota</taxon>
        <taxon>Gammaproteobacteria</taxon>
        <taxon>Thiotrichales</taxon>
        <taxon>Piscirickettsiaceae</taxon>
        <taxon>Thiosulfativibrio</taxon>
    </lineage>
</organism>
<dbReference type="PANTHER" id="PTHR43155">
    <property type="entry name" value="CYCLIC DI-GMP PHOSPHODIESTERASE PA4108-RELATED"/>
    <property type="match status" value="1"/>
</dbReference>
<feature type="domain" description="HD-GYP" evidence="1">
    <location>
        <begin position="296"/>
        <end position="506"/>
    </location>
</feature>
<dbReference type="Pfam" id="PF01590">
    <property type="entry name" value="GAF"/>
    <property type="match status" value="1"/>
</dbReference>
<protein>
    <submittedName>
        <fullName evidence="2">HD family phosphohydrolase</fullName>
    </submittedName>
</protein>
<dbReference type="InterPro" id="IPR037522">
    <property type="entry name" value="HD_GYP_dom"/>
</dbReference>
<keyword evidence="2" id="KW-0378">Hydrolase</keyword>
<evidence type="ECO:0000313" key="3">
    <source>
        <dbReference type="Proteomes" id="UP000501466"/>
    </source>
</evidence>
<dbReference type="Gene3D" id="3.30.450.40">
    <property type="match status" value="1"/>
</dbReference>
<dbReference type="Pfam" id="PF13487">
    <property type="entry name" value="HD_5"/>
    <property type="match status" value="1"/>
</dbReference>
<dbReference type="Pfam" id="PF01966">
    <property type="entry name" value="HD"/>
    <property type="match status" value="1"/>
</dbReference>
<dbReference type="EMBL" id="AP021888">
    <property type="protein sequence ID" value="BBP44352.1"/>
    <property type="molecule type" value="Genomic_DNA"/>
</dbReference>
<gene>
    <name evidence="2" type="ORF">THMIRHAT_20980</name>
</gene>
<keyword evidence="3" id="KW-1185">Reference proteome</keyword>